<comment type="caution">
    <text evidence="4">The sequence shown here is derived from an EMBL/GenBank/DDBJ whole genome shotgun (WGS) entry which is preliminary data.</text>
</comment>
<dbReference type="PANTHER" id="PTHR10039:SF5">
    <property type="entry name" value="NACHT DOMAIN-CONTAINING PROTEIN"/>
    <property type="match status" value="1"/>
</dbReference>
<evidence type="ECO:0008006" key="6">
    <source>
        <dbReference type="Google" id="ProtNLM"/>
    </source>
</evidence>
<dbReference type="SUPFAM" id="SSF52540">
    <property type="entry name" value="P-loop containing nucleoside triphosphate hydrolases"/>
    <property type="match status" value="1"/>
</dbReference>
<dbReference type="Pfam" id="PF25053">
    <property type="entry name" value="DUF7791"/>
    <property type="match status" value="1"/>
</dbReference>
<dbReference type="Gene3D" id="3.40.50.300">
    <property type="entry name" value="P-loop containing nucleotide triphosphate hydrolases"/>
    <property type="match status" value="1"/>
</dbReference>
<dbReference type="Pfam" id="PF24883">
    <property type="entry name" value="NPHP3_N"/>
    <property type="match status" value="1"/>
</dbReference>
<dbReference type="InterPro" id="IPR056693">
    <property type="entry name" value="DUF7791"/>
</dbReference>
<evidence type="ECO:0000259" key="2">
    <source>
        <dbReference type="Pfam" id="PF24883"/>
    </source>
</evidence>
<dbReference type="InterPro" id="IPR056884">
    <property type="entry name" value="NPHP3-like_N"/>
</dbReference>
<dbReference type="GeneID" id="70221953"/>
<dbReference type="OrthoDB" id="5086500at2759"/>
<dbReference type="InterPro" id="IPR027417">
    <property type="entry name" value="P-loop_NTPase"/>
</dbReference>
<feature type="domain" description="DUF7791" evidence="3">
    <location>
        <begin position="608"/>
        <end position="721"/>
    </location>
</feature>
<dbReference type="RefSeq" id="XP_046052586.1">
    <property type="nucleotide sequence ID" value="XM_046191999.1"/>
</dbReference>
<evidence type="ECO:0000259" key="3">
    <source>
        <dbReference type="Pfam" id="PF25053"/>
    </source>
</evidence>
<dbReference type="EMBL" id="JAGMUX010000004">
    <property type="protein sequence ID" value="KAH7260709.1"/>
    <property type="molecule type" value="Genomic_DNA"/>
</dbReference>
<organism evidence="4 5">
    <name type="scientific">Fusarium redolens</name>
    <dbReference type="NCBI Taxonomy" id="48865"/>
    <lineage>
        <taxon>Eukaryota</taxon>
        <taxon>Fungi</taxon>
        <taxon>Dikarya</taxon>
        <taxon>Ascomycota</taxon>
        <taxon>Pezizomycotina</taxon>
        <taxon>Sordariomycetes</taxon>
        <taxon>Hypocreomycetidae</taxon>
        <taxon>Hypocreales</taxon>
        <taxon>Nectriaceae</taxon>
        <taxon>Fusarium</taxon>
        <taxon>Fusarium redolens species complex</taxon>
    </lineage>
</organism>
<accession>A0A9P9HQH9</accession>
<feature type="domain" description="Nephrocystin 3-like N-terminal" evidence="2">
    <location>
        <begin position="310"/>
        <end position="473"/>
    </location>
</feature>
<keyword evidence="5" id="KW-1185">Reference proteome</keyword>
<keyword evidence="1" id="KW-0677">Repeat</keyword>
<sequence length="1146" mass="131219">MSGLEPLAALGLVCNIVQLVEVGLKTATLCKNAYRTGEPDPELSVYAQNLADTASSLTQSLEVSQQPLNLDDSRLLTLARNCRDAEEEWRKKTPARFLSQQKPRKRARFGAVLQGIVNKPEIDRLESQLRIAKESLETNLLVGVFKGLDISKVQASDLQDKLQTLLQASSASEKELHDLIQRQVSLINTQISDRINRAEASTKTHVTTELASHESKLISHVDRGRDTILIQAEARENSRRENEGHERLLQSFYYPDMNHRRNNIHSSHQSTFNWIFEGGPKGNYGEPEASQSDSQSENSLHSYAQELVYKNFVRWLKSTEDRYWVSGRPGTGKSVLMKFIISHRKTMESLRQWQPDVQILTHFFWKVGSPMKNSFKGFLCSLAYQLCSLDKEHAMGWLQQNPDWSRKAGPGDWDNEDLQSLIASYLSLTARPFCLFIDGLDEFEDDDGVSILIGFLDSMQTSSRLVKVCMSSRLEQGIRMRLCRNPDMKMQNLTRNDIKCYSRAILNKEIALASSSIDVEVIVRDIGLMAEGVFLWAVLVTRSIARGIMNGDSESDIHERVSRTPKDLYKLYLDMWERLGEDVELYQESTALILSFIVMVWRSKSAFYPSLATASPYISIFELMVASSDDLWLTSVDSIDSLPVTDLQQRCKELCARVPVRSAGLLEVVEYTRDYERFGTNLETDPAIRYRTILVKAVHRTAIDFLVGTEDGKQILRSHMMSQEVLFIRLFRACLLRDCLWPAIQFTGNNRPSFMDKYQGRDASQRLDRHLKSLAYHRDILQGSALAEMIDLIWATHVHMIKNFPAHNHPEFHILVPRCKLDYLLFMAQNGFDAFVKNGLIEWRNRGRIDVLYRVFLVCLRFRHRWRNRGCDTRLEFGGRIRLMEHIIRSMAGADKFQFFDLGGMNISNNAVAKRATTLFLIHAINAFRLRQEPASRLRLRQHSWIPWEPDRIDRVIRVIGDFRNLLCFADSLVIAVHLCEPISGDLPLHIGYRHTYAFWAKALYVEITVSILAQIFLRQAVKYSKAHQYPEIKEDLRLGAFPQTIKPVMLSMRSKRFLISSGADKLSFERFCRTALLLDSSGSRKQDSNEAHRFQKIGEELFDDAITRAVEIADSPKGDGPDGMTFNLCSTCETEENNVTRHSSR</sequence>
<dbReference type="AlphaFoldDB" id="A0A9P9HQH9"/>
<evidence type="ECO:0000256" key="1">
    <source>
        <dbReference type="ARBA" id="ARBA00022737"/>
    </source>
</evidence>
<name>A0A9P9HQH9_FUSRE</name>
<protein>
    <recommendedName>
        <fullName evidence="6">NACHT domain-containing protein</fullName>
    </recommendedName>
</protein>
<gene>
    <name evidence="4" type="ORF">BKA55DRAFT_559626</name>
</gene>
<evidence type="ECO:0000313" key="5">
    <source>
        <dbReference type="Proteomes" id="UP000720189"/>
    </source>
</evidence>
<dbReference type="PANTHER" id="PTHR10039">
    <property type="entry name" value="AMELOGENIN"/>
    <property type="match status" value="1"/>
</dbReference>
<dbReference type="Proteomes" id="UP000720189">
    <property type="component" value="Unassembled WGS sequence"/>
</dbReference>
<evidence type="ECO:0000313" key="4">
    <source>
        <dbReference type="EMBL" id="KAH7260709.1"/>
    </source>
</evidence>
<reference evidence="4" key="1">
    <citation type="journal article" date="2021" name="Nat. Commun.">
        <title>Genetic determinants of endophytism in the Arabidopsis root mycobiome.</title>
        <authorList>
            <person name="Mesny F."/>
            <person name="Miyauchi S."/>
            <person name="Thiergart T."/>
            <person name="Pickel B."/>
            <person name="Atanasova L."/>
            <person name="Karlsson M."/>
            <person name="Huettel B."/>
            <person name="Barry K.W."/>
            <person name="Haridas S."/>
            <person name="Chen C."/>
            <person name="Bauer D."/>
            <person name="Andreopoulos W."/>
            <person name="Pangilinan J."/>
            <person name="LaButti K."/>
            <person name="Riley R."/>
            <person name="Lipzen A."/>
            <person name="Clum A."/>
            <person name="Drula E."/>
            <person name="Henrissat B."/>
            <person name="Kohler A."/>
            <person name="Grigoriev I.V."/>
            <person name="Martin F.M."/>
            <person name="Hacquard S."/>
        </authorList>
    </citation>
    <scope>NUCLEOTIDE SEQUENCE</scope>
    <source>
        <strain evidence="4">MPI-CAGE-AT-0023</strain>
    </source>
</reference>
<proteinExistence type="predicted"/>